<feature type="compositionally biased region" description="Low complexity" evidence="1">
    <location>
        <begin position="165"/>
        <end position="176"/>
    </location>
</feature>
<proteinExistence type="predicted"/>
<name>A0AAI8VXS3_9PEZI</name>
<gene>
    <name evidence="2" type="ORF">KHLLAP_LOCUS13504</name>
</gene>
<feature type="region of interest" description="Disordered" evidence="1">
    <location>
        <begin position="145"/>
        <end position="209"/>
    </location>
</feature>
<keyword evidence="3" id="KW-1185">Reference proteome</keyword>
<feature type="compositionally biased region" description="Polar residues" evidence="1">
    <location>
        <begin position="1"/>
        <end position="11"/>
    </location>
</feature>
<sequence>MPMLTASSTDLNIEADATTPSTKRPRPNDLDDLDQTPRLWGKTWSDSGRMLEMEGVHWAVCDLEEGLETVEDDRFLTDMIRSCRAVVAAQQLLLAGHGALLERITPITAKYDSDGIDIFFLNHRPKSLLSGMSFRRSGYRNIGAFGTHDSTDTKDTSTVNGIFNRRGTSTTTSSRPGQRRQDARRDGRARAPGRRAALPDRPAEPRGAAHVQVSGRRAAQGGADADIVDTTTWSGQPGSLSTDDLLKVVLGAVVKKLDERKTALNLDTSALARRFDGRRGDLSIPNSSECIIGFTTPLAWLSRFTGLVSYFAPEADFEPNPCALFAKEFARYTRSRNLAYGSREWRVQRTRAIDRELVFHYFSRGGEEEVPCDVDEGGGEEEAVDDELRLLQGYQDMMRASGAQPEPTAEACWSALVFLPADIIGIIDFRRTGRTARASVSVGESVKIFHREARVESGILASLHPDCGGVVHYHFRFGKGLRVNPPWWNGECRAARAARNRARRSGSRCQEEEHAFKAAVRRAKRAFNEEYGETFKVN</sequence>
<feature type="region of interest" description="Disordered" evidence="1">
    <location>
        <begin position="1"/>
        <end position="36"/>
    </location>
</feature>
<evidence type="ECO:0000256" key="1">
    <source>
        <dbReference type="SAM" id="MobiDB-lite"/>
    </source>
</evidence>
<dbReference type="AlphaFoldDB" id="A0AAI8VXS3"/>
<organism evidence="2 3">
    <name type="scientific">Anthostomella pinea</name>
    <dbReference type="NCBI Taxonomy" id="933095"/>
    <lineage>
        <taxon>Eukaryota</taxon>
        <taxon>Fungi</taxon>
        <taxon>Dikarya</taxon>
        <taxon>Ascomycota</taxon>
        <taxon>Pezizomycotina</taxon>
        <taxon>Sordariomycetes</taxon>
        <taxon>Xylariomycetidae</taxon>
        <taxon>Xylariales</taxon>
        <taxon>Xylariaceae</taxon>
        <taxon>Anthostomella</taxon>
    </lineage>
</organism>
<evidence type="ECO:0000313" key="2">
    <source>
        <dbReference type="EMBL" id="CAJ2513036.1"/>
    </source>
</evidence>
<dbReference type="Proteomes" id="UP001295740">
    <property type="component" value="Unassembled WGS sequence"/>
</dbReference>
<comment type="caution">
    <text evidence="2">The sequence shown here is derived from an EMBL/GenBank/DDBJ whole genome shotgun (WGS) entry which is preliminary data.</text>
</comment>
<feature type="compositionally biased region" description="Basic and acidic residues" evidence="1">
    <location>
        <begin position="179"/>
        <end position="189"/>
    </location>
</feature>
<evidence type="ECO:0000313" key="3">
    <source>
        <dbReference type="Proteomes" id="UP001295740"/>
    </source>
</evidence>
<dbReference type="EMBL" id="CAUWAG010000020">
    <property type="protein sequence ID" value="CAJ2513036.1"/>
    <property type="molecule type" value="Genomic_DNA"/>
</dbReference>
<protein>
    <submittedName>
        <fullName evidence="2">Uu.00g011550.m01.CDS01</fullName>
    </submittedName>
</protein>
<accession>A0AAI8VXS3</accession>
<reference evidence="2" key="1">
    <citation type="submission" date="2023-10" db="EMBL/GenBank/DDBJ databases">
        <authorList>
            <person name="Hackl T."/>
        </authorList>
    </citation>
    <scope>NUCLEOTIDE SEQUENCE</scope>
</reference>